<keyword evidence="6" id="KW-1133">Transmembrane helix</keyword>
<dbReference type="InterPro" id="IPR011623">
    <property type="entry name" value="7TMR_DISM_rcpt_extracell_dom1"/>
</dbReference>
<feature type="transmembrane region" description="Helical" evidence="6">
    <location>
        <begin position="205"/>
        <end position="225"/>
    </location>
</feature>
<sequence>MACAGPWLTALPCAASPVASRHDPWTDGLNGAYFGLLAGLILHNALQYLRLRDRAHLHYVGLASALVAWQLGLLAPLPWPGGVLLSHHLVNLSLALGCGLSLPFARSFLQPAAHGPWLDRASRALTWCWAAVFLSGLFPPMSPGQRLVPWLVAATALTLTALVVDGLRERRPAVWPFTVAWACLWAGALLHGVHGMGWLPGHPLVAHALAIGAAWQMVLLSFALADRFRVERQATERERSERQRTEIERDMARRAIAEKSRFLAAVSHDMRQPLYAITLAAESLDRQRPLRNPGPMLEQMKAGLETADRLLDAVMTVARLEMGALQPRRETFSLESLLEQVDARFGPQARAKGLRWSVTPCLVSVTTDAPLLQRIVFNLVNNAVTYTGSGGVLVSCRVRRAGVLLQVWDTGGGLPPEPEAQVFERHFRGEPGTETDSGVGLGLVIVKEAATLLGHELTVRSRQGHGTCFSLWLPEPRRSAGEHAGVGVQHVQRQAAPGQVVLDALQHQGAAVPPR</sequence>
<evidence type="ECO:0000256" key="6">
    <source>
        <dbReference type="SAM" id="Phobius"/>
    </source>
</evidence>
<dbReference type="Pfam" id="PF02518">
    <property type="entry name" value="HATPase_c"/>
    <property type="match status" value="1"/>
</dbReference>
<dbReference type="PROSITE" id="PS50109">
    <property type="entry name" value="HIS_KIN"/>
    <property type="match status" value="1"/>
</dbReference>
<reference evidence="9" key="2">
    <citation type="submission" date="2014-11" db="EMBL/GenBank/DDBJ databases">
        <title>Draft genome sequence of Hydrogenophaga intermedia S1.</title>
        <authorList>
            <person name="Gan H.M."/>
            <person name="Chew T.H."/>
            <person name="Stolz A."/>
        </authorList>
    </citation>
    <scope>NUCLEOTIDE SEQUENCE [LARGE SCALE GENOMIC DNA]</scope>
    <source>
        <strain evidence="9">S1</strain>
    </source>
</reference>
<feature type="transmembrane region" description="Helical" evidence="6">
    <location>
        <begin position="31"/>
        <end position="49"/>
    </location>
</feature>
<dbReference type="SUPFAM" id="SSF55874">
    <property type="entry name" value="ATPase domain of HSP90 chaperone/DNA topoisomerase II/histidine kinase"/>
    <property type="match status" value="1"/>
</dbReference>
<organism evidence="8 9">
    <name type="scientific">Hydrogenophaga intermedia</name>
    <dbReference type="NCBI Taxonomy" id="65786"/>
    <lineage>
        <taxon>Bacteria</taxon>
        <taxon>Pseudomonadati</taxon>
        <taxon>Pseudomonadota</taxon>
        <taxon>Betaproteobacteria</taxon>
        <taxon>Burkholderiales</taxon>
        <taxon>Comamonadaceae</taxon>
        <taxon>Hydrogenophaga</taxon>
    </lineage>
</organism>
<dbReference type="SUPFAM" id="SSF47384">
    <property type="entry name" value="Homodimeric domain of signal transducing histidine kinase"/>
    <property type="match status" value="1"/>
</dbReference>
<dbReference type="GO" id="GO:0000155">
    <property type="term" value="F:phosphorelay sensor kinase activity"/>
    <property type="evidence" value="ECO:0007669"/>
    <property type="project" value="InterPro"/>
</dbReference>
<feature type="transmembrane region" description="Helical" evidence="6">
    <location>
        <begin position="56"/>
        <end position="77"/>
    </location>
</feature>
<proteinExistence type="predicted"/>
<reference evidence="9" key="1">
    <citation type="submission" date="2014-02" db="EMBL/GenBank/DDBJ databases">
        <authorList>
            <person name="Gan H."/>
        </authorList>
    </citation>
    <scope>NUCLEOTIDE SEQUENCE [LARGE SCALE GENOMIC DNA]</scope>
    <source>
        <strain evidence="9">S1</strain>
    </source>
</reference>
<dbReference type="PANTHER" id="PTHR43047:SF9">
    <property type="entry name" value="HISTIDINE KINASE"/>
    <property type="match status" value="1"/>
</dbReference>
<dbReference type="InterPro" id="IPR003594">
    <property type="entry name" value="HATPase_dom"/>
</dbReference>
<evidence type="ECO:0000256" key="3">
    <source>
        <dbReference type="ARBA" id="ARBA00022553"/>
    </source>
</evidence>
<dbReference type="CDD" id="cd00082">
    <property type="entry name" value="HisKA"/>
    <property type="match status" value="1"/>
</dbReference>
<keyword evidence="9" id="KW-1185">Reference proteome</keyword>
<dbReference type="InterPro" id="IPR003661">
    <property type="entry name" value="HisK_dim/P_dom"/>
</dbReference>
<keyword evidence="6" id="KW-0812">Transmembrane</keyword>
<dbReference type="InterPro" id="IPR004358">
    <property type="entry name" value="Sig_transdc_His_kin-like_C"/>
</dbReference>
<evidence type="ECO:0000256" key="2">
    <source>
        <dbReference type="ARBA" id="ARBA00012438"/>
    </source>
</evidence>
<dbReference type="SMART" id="SM00387">
    <property type="entry name" value="HATPase_c"/>
    <property type="match status" value="1"/>
</dbReference>
<dbReference type="InterPro" id="IPR036890">
    <property type="entry name" value="HATPase_C_sf"/>
</dbReference>
<dbReference type="PANTHER" id="PTHR43047">
    <property type="entry name" value="TWO-COMPONENT HISTIDINE PROTEIN KINASE"/>
    <property type="match status" value="1"/>
</dbReference>
<keyword evidence="4" id="KW-0808">Transferase</keyword>
<feature type="domain" description="Histidine kinase" evidence="7">
    <location>
        <begin position="265"/>
        <end position="477"/>
    </location>
</feature>
<evidence type="ECO:0000313" key="8">
    <source>
        <dbReference type="EMBL" id="CDN89501.1"/>
    </source>
</evidence>
<dbReference type="SMART" id="SM00388">
    <property type="entry name" value="HisKA"/>
    <property type="match status" value="1"/>
</dbReference>
<comment type="catalytic activity">
    <reaction evidence="1">
        <text>ATP + protein L-histidine = ADP + protein N-phospho-L-histidine.</text>
        <dbReference type="EC" id="2.7.13.3"/>
    </reaction>
</comment>
<dbReference type="AlphaFoldDB" id="A0A1L1PY03"/>
<keyword evidence="6" id="KW-0472">Membrane</keyword>
<dbReference type="GO" id="GO:0005886">
    <property type="term" value="C:plasma membrane"/>
    <property type="evidence" value="ECO:0007669"/>
    <property type="project" value="TreeGrafter"/>
</dbReference>
<evidence type="ECO:0000256" key="5">
    <source>
        <dbReference type="ARBA" id="ARBA00022777"/>
    </source>
</evidence>
<evidence type="ECO:0000256" key="4">
    <source>
        <dbReference type="ARBA" id="ARBA00022679"/>
    </source>
</evidence>
<keyword evidence="3" id="KW-0597">Phosphoprotein</keyword>
<feature type="transmembrane region" description="Helical" evidence="6">
    <location>
        <begin position="147"/>
        <end position="167"/>
    </location>
</feature>
<dbReference type="EMBL" id="CCAE010000044">
    <property type="protein sequence ID" value="CDN89501.1"/>
    <property type="molecule type" value="Genomic_DNA"/>
</dbReference>
<evidence type="ECO:0000256" key="1">
    <source>
        <dbReference type="ARBA" id="ARBA00000085"/>
    </source>
</evidence>
<evidence type="ECO:0000259" key="7">
    <source>
        <dbReference type="PROSITE" id="PS50109"/>
    </source>
</evidence>
<protein>
    <recommendedName>
        <fullName evidence="2">histidine kinase</fullName>
        <ecNumber evidence="2">2.7.13.3</ecNumber>
    </recommendedName>
</protein>
<dbReference type="InterPro" id="IPR005467">
    <property type="entry name" value="His_kinase_dom"/>
</dbReference>
<dbReference type="EC" id="2.7.13.3" evidence="2"/>
<name>A0A1L1PY03_HYDIT</name>
<accession>A0A1L1PY03</accession>
<dbReference type="RefSeq" id="WP_009515916.1">
    <property type="nucleotide sequence ID" value="NZ_CCAE010000044.1"/>
</dbReference>
<dbReference type="Pfam" id="PF07695">
    <property type="entry name" value="7TMR-DISM_7TM"/>
    <property type="match status" value="1"/>
</dbReference>
<keyword evidence="5 8" id="KW-0418">Kinase</keyword>
<dbReference type="GO" id="GO:0009927">
    <property type="term" value="F:histidine phosphotransfer kinase activity"/>
    <property type="evidence" value="ECO:0007669"/>
    <property type="project" value="TreeGrafter"/>
</dbReference>
<dbReference type="PRINTS" id="PR00344">
    <property type="entry name" value="BCTRLSENSOR"/>
</dbReference>
<dbReference type="Proteomes" id="UP000028878">
    <property type="component" value="Unassembled WGS sequence"/>
</dbReference>
<gene>
    <name evidence="8" type="ORF">BN948_03940</name>
</gene>
<dbReference type="InterPro" id="IPR036097">
    <property type="entry name" value="HisK_dim/P_sf"/>
</dbReference>
<feature type="transmembrane region" description="Helical" evidence="6">
    <location>
        <begin position="174"/>
        <end position="193"/>
    </location>
</feature>
<dbReference type="Gene3D" id="3.30.565.10">
    <property type="entry name" value="Histidine kinase-like ATPase, C-terminal domain"/>
    <property type="match status" value="1"/>
</dbReference>
<dbReference type="Gene3D" id="1.10.287.130">
    <property type="match status" value="1"/>
</dbReference>
<evidence type="ECO:0000313" key="9">
    <source>
        <dbReference type="Proteomes" id="UP000028878"/>
    </source>
</evidence>
<dbReference type="Pfam" id="PF00512">
    <property type="entry name" value="HisKA"/>
    <property type="match status" value="1"/>
</dbReference>